<dbReference type="Proteomes" id="UP000006793">
    <property type="component" value="Chromosome"/>
</dbReference>
<dbReference type="PaxDb" id="667014-Thein_0925"/>
<dbReference type="InParanoid" id="F8AD67"/>
<reference evidence="2" key="1">
    <citation type="submission" date="2011-04" db="EMBL/GenBank/DDBJ databases">
        <title>The complete genome of Thermodesulfatator indicus DSM 15286.</title>
        <authorList>
            <person name="Lucas S."/>
            <person name="Copeland A."/>
            <person name="Lapidus A."/>
            <person name="Bruce D."/>
            <person name="Goodwin L."/>
            <person name="Pitluck S."/>
            <person name="Peters L."/>
            <person name="Kyrpides N."/>
            <person name="Mavromatis K."/>
            <person name="Pagani I."/>
            <person name="Ivanova N."/>
            <person name="Saunders L."/>
            <person name="Detter J.C."/>
            <person name="Tapia R."/>
            <person name="Han C."/>
            <person name="Land M."/>
            <person name="Hauser L."/>
            <person name="Markowitz V."/>
            <person name="Cheng J.-F."/>
            <person name="Hugenholtz P."/>
            <person name="Woyke T."/>
            <person name="Wu D."/>
            <person name="Spring S."/>
            <person name="Schroeder M."/>
            <person name="Brambilla E."/>
            <person name="Klenk H.-P."/>
            <person name="Eisen J.A."/>
        </authorList>
    </citation>
    <scope>NUCLEOTIDE SEQUENCE [LARGE SCALE GENOMIC DNA]</scope>
    <source>
        <strain evidence="2">DSM 15286 / JCM 11887 / CIR29812</strain>
    </source>
</reference>
<organism evidence="1 2">
    <name type="scientific">Thermodesulfatator indicus (strain DSM 15286 / JCM 11887 / CIR29812)</name>
    <dbReference type="NCBI Taxonomy" id="667014"/>
    <lineage>
        <taxon>Bacteria</taxon>
        <taxon>Pseudomonadati</taxon>
        <taxon>Thermodesulfobacteriota</taxon>
        <taxon>Thermodesulfobacteria</taxon>
        <taxon>Thermodesulfobacteriales</taxon>
        <taxon>Thermodesulfatatoraceae</taxon>
        <taxon>Thermodesulfatator</taxon>
    </lineage>
</organism>
<evidence type="ECO:0000313" key="1">
    <source>
        <dbReference type="EMBL" id="AEH44799.1"/>
    </source>
</evidence>
<dbReference type="eggNOG" id="ENOG5033MKU">
    <property type="taxonomic scope" value="Bacteria"/>
</dbReference>
<keyword evidence="2" id="KW-1185">Reference proteome</keyword>
<dbReference type="KEGG" id="tid:Thein_0925"/>
<name>F8AD67_THEID</name>
<accession>F8AD67</accession>
<gene>
    <name evidence="1" type="ordered locus">Thein_0925</name>
</gene>
<dbReference type="STRING" id="667014.Thein_0925"/>
<reference evidence="1 2" key="2">
    <citation type="journal article" date="2012" name="Stand. Genomic Sci.">
        <title>Complete genome sequence of the thermophilic sulfate-reducing ocean bacterium Thermodesulfatator indicus type strain (CIR29812(T)).</title>
        <authorList>
            <person name="Anderson I."/>
            <person name="Saunders E."/>
            <person name="Lapidus A."/>
            <person name="Nolan M."/>
            <person name="Lucas S."/>
            <person name="Tice H."/>
            <person name="Del Rio T.G."/>
            <person name="Cheng J.F."/>
            <person name="Han C."/>
            <person name="Tapia R."/>
            <person name="Goodwin L.A."/>
            <person name="Pitluck S."/>
            <person name="Liolios K."/>
            <person name="Mavromatis K."/>
            <person name="Pagani I."/>
            <person name="Ivanova N."/>
            <person name="Mikhailova N."/>
            <person name="Pati A."/>
            <person name="Chen A."/>
            <person name="Palaniappan K."/>
            <person name="Land M."/>
            <person name="Hauser L."/>
            <person name="Jeffries C.D."/>
            <person name="Chang Y.J."/>
            <person name="Brambilla E.M."/>
            <person name="Rohde M."/>
            <person name="Spring S."/>
            <person name="Goker M."/>
            <person name="Detter J.C."/>
            <person name="Woyke T."/>
            <person name="Bristow J."/>
            <person name="Eisen J.A."/>
            <person name="Markowitz V."/>
            <person name="Hugenholtz P."/>
            <person name="Kyrpides N.C."/>
            <person name="Klenk H.P."/>
        </authorList>
    </citation>
    <scope>NUCLEOTIDE SEQUENCE [LARGE SCALE GENOMIC DNA]</scope>
    <source>
        <strain evidence="2">DSM 15286 / JCM 11887 / CIR29812</strain>
    </source>
</reference>
<dbReference type="HOGENOM" id="CLU_121467_0_0_0"/>
<dbReference type="AlphaFoldDB" id="F8AD67"/>
<dbReference type="EMBL" id="CP002683">
    <property type="protein sequence ID" value="AEH44799.1"/>
    <property type="molecule type" value="Genomic_DNA"/>
</dbReference>
<protein>
    <submittedName>
        <fullName evidence="1">Uncharacterized protein</fullName>
    </submittedName>
</protein>
<sequence length="161" mass="18133">MKSSDVLAKLLANVAHKWQEYGSILKNDPEIKSLLDKHQKAFGHVQKVMQETGAALFCRDCGISSISCCGEGMELECEEALLLANLLLGVNIPNSRRFSTGCFFLDENGCVLKVRPLICRNFICPELKENLGLLKTRKLQEALDNEAFYLFLLLERIKEII</sequence>
<proteinExistence type="predicted"/>
<dbReference type="RefSeq" id="WP_013907541.1">
    <property type="nucleotide sequence ID" value="NC_015681.1"/>
</dbReference>
<dbReference type="OrthoDB" id="9800594at2"/>
<evidence type="ECO:0000313" key="2">
    <source>
        <dbReference type="Proteomes" id="UP000006793"/>
    </source>
</evidence>